<accession>A0A0R3X602</accession>
<name>A0A0R3X602_HYDTA</name>
<dbReference type="Proteomes" id="UP000274429">
    <property type="component" value="Unassembled WGS sequence"/>
</dbReference>
<feature type="transmembrane region" description="Helical" evidence="1">
    <location>
        <begin position="56"/>
        <end position="73"/>
    </location>
</feature>
<evidence type="ECO:0000313" key="2">
    <source>
        <dbReference type="EMBL" id="VDM33588.1"/>
    </source>
</evidence>
<reference evidence="2 3" key="2">
    <citation type="submission" date="2018-11" db="EMBL/GenBank/DDBJ databases">
        <authorList>
            <consortium name="Pathogen Informatics"/>
        </authorList>
    </citation>
    <scope>NUCLEOTIDE SEQUENCE [LARGE SCALE GENOMIC DNA]</scope>
</reference>
<sequence>MEQKVMPEAVEGSVGLLSCSDDRGGEHNVPLGASVPHPPDTCLKADQRHASSVQMVPIHSLLLLLLLLTLLTLESKMHSQITTISHCANSSL</sequence>
<proteinExistence type="predicted"/>
<keyword evidence="1" id="KW-0472">Membrane</keyword>
<keyword evidence="1" id="KW-1133">Transmembrane helix</keyword>
<dbReference type="WBParaSite" id="TTAC_0000892001-mRNA-1">
    <property type="protein sequence ID" value="TTAC_0000892001-mRNA-1"/>
    <property type="gene ID" value="TTAC_0000892001"/>
</dbReference>
<dbReference type="EMBL" id="UYWX01020624">
    <property type="protein sequence ID" value="VDM33588.1"/>
    <property type="molecule type" value="Genomic_DNA"/>
</dbReference>
<keyword evidence="1" id="KW-0812">Transmembrane</keyword>
<evidence type="ECO:0000256" key="1">
    <source>
        <dbReference type="SAM" id="Phobius"/>
    </source>
</evidence>
<evidence type="ECO:0000313" key="3">
    <source>
        <dbReference type="Proteomes" id="UP000274429"/>
    </source>
</evidence>
<evidence type="ECO:0000313" key="4">
    <source>
        <dbReference type="WBParaSite" id="TTAC_0000892001-mRNA-1"/>
    </source>
</evidence>
<organism evidence="4">
    <name type="scientific">Hydatigena taeniaeformis</name>
    <name type="common">Feline tapeworm</name>
    <name type="synonym">Taenia taeniaeformis</name>
    <dbReference type="NCBI Taxonomy" id="6205"/>
    <lineage>
        <taxon>Eukaryota</taxon>
        <taxon>Metazoa</taxon>
        <taxon>Spiralia</taxon>
        <taxon>Lophotrochozoa</taxon>
        <taxon>Platyhelminthes</taxon>
        <taxon>Cestoda</taxon>
        <taxon>Eucestoda</taxon>
        <taxon>Cyclophyllidea</taxon>
        <taxon>Taeniidae</taxon>
        <taxon>Hydatigera</taxon>
    </lineage>
</organism>
<reference evidence="4" key="1">
    <citation type="submission" date="2017-02" db="UniProtKB">
        <authorList>
            <consortium name="WormBaseParasite"/>
        </authorList>
    </citation>
    <scope>IDENTIFICATION</scope>
</reference>
<protein>
    <submittedName>
        <fullName evidence="2 4">Uncharacterized protein</fullName>
    </submittedName>
</protein>
<gene>
    <name evidence="2" type="ORF">TTAC_LOCUS8905</name>
</gene>
<dbReference type="AlphaFoldDB" id="A0A0R3X602"/>
<keyword evidence="3" id="KW-1185">Reference proteome</keyword>